<dbReference type="AlphaFoldDB" id="A0A379QMT1"/>
<evidence type="ECO:0000313" key="2">
    <source>
        <dbReference type="Proteomes" id="UP000254597"/>
    </source>
</evidence>
<protein>
    <submittedName>
        <fullName evidence="1">Uncharacterized protein</fullName>
    </submittedName>
</protein>
<gene>
    <name evidence="1" type="ORF">NCTC10252_03859</name>
</gene>
<sequence length="82" mass="8982">MGDGSTLRAITLEDVFYILLLKEILSEKTNLLIINPTIAMTNKLILPAIIPELIPIKTDNIKVLNTIKNTHQPGGAPYNTVA</sequence>
<dbReference type="Proteomes" id="UP000254597">
    <property type="component" value="Unassembled WGS sequence"/>
</dbReference>
<accession>A0A379QMT1</accession>
<dbReference type="EMBL" id="UGWP01000004">
    <property type="protein sequence ID" value="SUF58538.1"/>
    <property type="molecule type" value="Genomic_DNA"/>
</dbReference>
<proteinExistence type="predicted"/>
<organism evidence="1 2">
    <name type="scientific">Salmonella enterica</name>
    <name type="common">Salmonella choleraesuis</name>
    <dbReference type="NCBI Taxonomy" id="28901"/>
    <lineage>
        <taxon>Bacteria</taxon>
        <taxon>Pseudomonadati</taxon>
        <taxon>Pseudomonadota</taxon>
        <taxon>Gammaproteobacteria</taxon>
        <taxon>Enterobacterales</taxon>
        <taxon>Enterobacteriaceae</taxon>
        <taxon>Salmonella</taxon>
    </lineage>
</organism>
<name>A0A379QMT1_SALER</name>
<evidence type="ECO:0000313" key="1">
    <source>
        <dbReference type="EMBL" id="SUF58538.1"/>
    </source>
</evidence>
<reference evidence="1 2" key="1">
    <citation type="submission" date="2018-06" db="EMBL/GenBank/DDBJ databases">
        <authorList>
            <consortium name="Pathogen Informatics"/>
            <person name="Doyle S."/>
        </authorList>
    </citation>
    <scope>NUCLEOTIDE SEQUENCE [LARGE SCALE GENOMIC DNA]</scope>
    <source>
        <strain evidence="1 2">NCTC10252</strain>
    </source>
</reference>